<organism evidence="3 4">
    <name type="scientific">Ruegeria spongiae</name>
    <dbReference type="NCBI Taxonomy" id="2942209"/>
    <lineage>
        <taxon>Bacteria</taxon>
        <taxon>Pseudomonadati</taxon>
        <taxon>Pseudomonadota</taxon>
        <taxon>Alphaproteobacteria</taxon>
        <taxon>Rhodobacterales</taxon>
        <taxon>Roseobacteraceae</taxon>
        <taxon>Ruegeria</taxon>
    </lineage>
</organism>
<sequence length="276" mass="31796">MRKLKAWIPLSIMCMVHSLPAQACTPVDYLKLKLPEIDSEPEKIALKMSYPGIQFSEDGTKISHDGIDWIAYGSYRSKSPQELLRDPTIKEQFSYVYSLDFDLSQRKMPFFDPGRPRNGAFFEVTYFDNEESAQQSLVNVTEPRLAGTDFWVTEKHGVSCQLRAALSHLSFKSEDFSPFFRKPGGGFNWRRISGTKRLSPHSFGIAIDINPQLGQYWKWTGAIEGEVGPYHNKVPEALVRTMERFGFVWGGKWHHFDGMHFEYRPEIILYSRIAAR</sequence>
<dbReference type="RefSeq" id="WP_249713420.1">
    <property type="nucleotide sequence ID" value="NZ_JAMFMB010000050.1"/>
</dbReference>
<keyword evidence="1" id="KW-0732">Signal</keyword>
<feature type="chain" id="PRO_5046702432" evidence="1">
    <location>
        <begin position="24"/>
        <end position="276"/>
    </location>
</feature>
<evidence type="ECO:0000313" key="3">
    <source>
        <dbReference type="EMBL" id="MCL6286048.1"/>
    </source>
</evidence>
<dbReference type="InterPro" id="IPR039561">
    <property type="entry name" value="Peptidase_M15C"/>
</dbReference>
<evidence type="ECO:0000259" key="2">
    <source>
        <dbReference type="Pfam" id="PF13539"/>
    </source>
</evidence>
<dbReference type="EMBL" id="JAMFMB010000050">
    <property type="protein sequence ID" value="MCL6286048.1"/>
    <property type="molecule type" value="Genomic_DNA"/>
</dbReference>
<dbReference type="Pfam" id="PF13539">
    <property type="entry name" value="Peptidase_M15_4"/>
    <property type="match status" value="1"/>
</dbReference>
<dbReference type="Proteomes" id="UP001203880">
    <property type="component" value="Unassembled WGS sequence"/>
</dbReference>
<dbReference type="Gene3D" id="3.30.1380.10">
    <property type="match status" value="1"/>
</dbReference>
<proteinExistence type="predicted"/>
<comment type="caution">
    <text evidence="3">The sequence shown here is derived from an EMBL/GenBank/DDBJ whole genome shotgun (WGS) entry which is preliminary data.</text>
</comment>
<dbReference type="SUPFAM" id="SSF55166">
    <property type="entry name" value="Hedgehog/DD-peptidase"/>
    <property type="match status" value="1"/>
</dbReference>
<name>A0ABT0QA55_9RHOB</name>
<accession>A0ABT0QA55</accession>
<gene>
    <name evidence="3" type="ORF">M3P21_21260</name>
</gene>
<evidence type="ECO:0000256" key="1">
    <source>
        <dbReference type="SAM" id="SignalP"/>
    </source>
</evidence>
<reference evidence="3" key="1">
    <citation type="submission" date="2022-05" db="EMBL/GenBank/DDBJ databases">
        <authorList>
            <person name="Park J.-S."/>
        </authorList>
    </citation>
    <scope>NUCLEOTIDE SEQUENCE</scope>
    <source>
        <strain evidence="3">2012CJ41-6</strain>
    </source>
</reference>
<dbReference type="InterPro" id="IPR009045">
    <property type="entry name" value="Zn_M74/Hedgehog-like"/>
</dbReference>
<feature type="domain" description="Peptidase M15C" evidence="2">
    <location>
        <begin position="194"/>
        <end position="263"/>
    </location>
</feature>
<protein>
    <submittedName>
        <fullName evidence="3">M15 family metallopeptidase</fullName>
    </submittedName>
</protein>
<keyword evidence="4" id="KW-1185">Reference proteome</keyword>
<feature type="signal peptide" evidence="1">
    <location>
        <begin position="1"/>
        <end position="23"/>
    </location>
</feature>
<evidence type="ECO:0000313" key="4">
    <source>
        <dbReference type="Proteomes" id="UP001203880"/>
    </source>
</evidence>